<dbReference type="GO" id="GO:0005886">
    <property type="term" value="C:plasma membrane"/>
    <property type="evidence" value="ECO:0007669"/>
    <property type="project" value="TreeGrafter"/>
</dbReference>
<sequence>MEKLQVSLQQKPVVELQLSKRQRPIEKNGVFFDGVQNRVASGVKPEEVGYQLAFSKQEMRKVIKEYPGKEVKKSLEHLYKKIEKQLCEEENLLQVTWLAMQDVFIRQCKSHEDIINKCYPDSGISLEFTVGDVLQYFSDIAQSH</sequence>
<dbReference type="PANTHER" id="PTHR16092">
    <property type="entry name" value="SEC3/SYNTAXIN-RELATED"/>
    <property type="match status" value="1"/>
</dbReference>
<dbReference type="GO" id="GO:0006887">
    <property type="term" value="P:exocytosis"/>
    <property type="evidence" value="ECO:0007669"/>
    <property type="project" value="TreeGrafter"/>
</dbReference>
<dbReference type="OrthoDB" id="27109at2759"/>
<name>A0A210PPS4_MIZYE</name>
<dbReference type="Pfam" id="PF20654">
    <property type="entry name" value="Sec3_C-term"/>
    <property type="match status" value="1"/>
</dbReference>
<dbReference type="GO" id="GO:0006893">
    <property type="term" value="P:Golgi to plasma membrane transport"/>
    <property type="evidence" value="ECO:0007669"/>
    <property type="project" value="TreeGrafter"/>
</dbReference>
<feature type="domain" description="Exocyst complex component Sec3 C-terminal" evidence="1">
    <location>
        <begin position="22"/>
        <end position="121"/>
    </location>
</feature>
<comment type="caution">
    <text evidence="2">The sequence shown here is derived from an EMBL/GenBank/DDBJ whole genome shotgun (WGS) entry which is preliminary data.</text>
</comment>
<dbReference type="STRING" id="6573.A0A210PPS4"/>
<evidence type="ECO:0000259" key="1">
    <source>
        <dbReference type="Pfam" id="PF20654"/>
    </source>
</evidence>
<gene>
    <name evidence="2" type="ORF">KP79_PYT25241</name>
</gene>
<dbReference type="EMBL" id="NEDP02005565">
    <property type="protein sequence ID" value="OWF38472.1"/>
    <property type="molecule type" value="Genomic_DNA"/>
</dbReference>
<dbReference type="Proteomes" id="UP000242188">
    <property type="component" value="Unassembled WGS sequence"/>
</dbReference>
<dbReference type="PANTHER" id="PTHR16092:SF14">
    <property type="entry name" value="EXOCYST COMPLEX COMPONENT 1 ISOFORM X1"/>
    <property type="match status" value="1"/>
</dbReference>
<keyword evidence="3" id="KW-1185">Reference proteome</keyword>
<dbReference type="GO" id="GO:0005546">
    <property type="term" value="F:phosphatidylinositol-4,5-bisphosphate binding"/>
    <property type="evidence" value="ECO:0007669"/>
    <property type="project" value="TreeGrafter"/>
</dbReference>
<protein>
    <submittedName>
        <fullName evidence="2">Exocyst complex component 1</fullName>
    </submittedName>
</protein>
<organism evidence="2 3">
    <name type="scientific">Mizuhopecten yessoensis</name>
    <name type="common">Japanese scallop</name>
    <name type="synonym">Patinopecten yessoensis</name>
    <dbReference type="NCBI Taxonomy" id="6573"/>
    <lineage>
        <taxon>Eukaryota</taxon>
        <taxon>Metazoa</taxon>
        <taxon>Spiralia</taxon>
        <taxon>Lophotrochozoa</taxon>
        <taxon>Mollusca</taxon>
        <taxon>Bivalvia</taxon>
        <taxon>Autobranchia</taxon>
        <taxon>Pteriomorphia</taxon>
        <taxon>Pectinida</taxon>
        <taxon>Pectinoidea</taxon>
        <taxon>Pectinidae</taxon>
        <taxon>Mizuhopecten</taxon>
    </lineage>
</organism>
<dbReference type="AlphaFoldDB" id="A0A210PPS4"/>
<reference evidence="2 3" key="1">
    <citation type="journal article" date="2017" name="Nat. Ecol. Evol.">
        <title>Scallop genome provides insights into evolution of bilaterian karyotype and development.</title>
        <authorList>
            <person name="Wang S."/>
            <person name="Zhang J."/>
            <person name="Jiao W."/>
            <person name="Li J."/>
            <person name="Xun X."/>
            <person name="Sun Y."/>
            <person name="Guo X."/>
            <person name="Huan P."/>
            <person name="Dong B."/>
            <person name="Zhang L."/>
            <person name="Hu X."/>
            <person name="Sun X."/>
            <person name="Wang J."/>
            <person name="Zhao C."/>
            <person name="Wang Y."/>
            <person name="Wang D."/>
            <person name="Huang X."/>
            <person name="Wang R."/>
            <person name="Lv J."/>
            <person name="Li Y."/>
            <person name="Zhang Z."/>
            <person name="Liu B."/>
            <person name="Lu W."/>
            <person name="Hui Y."/>
            <person name="Liang J."/>
            <person name="Zhou Z."/>
            <person name="Hou R."/>
            <person name="Li X."/>
            <person name="Liu Y."/>
            <person name="Li H."/>
            <person name="Ning X."/>
            <person name="Lin Y."/>
            <person name="Zhao L."/>
            <person name="Xing Q."/>
            <person name="Dou J."/>
            <person name="Li Y."/>
            <person name="Mao J."/>
            <person name="Guo H."/>
            <person name="Dou H."/>
            <person name="Li T."/>
            <person name="Mu C."/>
            <person name="Jiang W."/>
            <person name="Fu Q."/>
            <person name="Fu X."/>
            <person name="Miao Y."/>
            <person name="Liu J."/>
            <person name="Yu Q."/>
            <person name="Li R."/>
            <person name="Liao H."/>
            <person name="Li X."/>
            <person name="Kong Y."/>
            <person name="Jiang Z."/>
            <person name="Chourrout D."/>
            <person name="Li R."/>
            <person name="Bao Z."/>
        </authorList>
    </citation>
    <scope>NUCLEOTIDE SEQUENCE [LARGE SCALE GENOMIC DNA]</scope>
    <source>
        <strain evidence="2 3">PY_sf001</strain>
    </source>
</reference>
<proteinExistence type="predicted"/>
<evidence type="ECO:0000313" key="3">
    <source>
        <dbReference type="Proteomes" id="UP000242188"/>
    </source>
</evidence>
<dbReference type="InterPro" id="IPR048628">
    <property type="entry name" value="Sec3_C"/>
</dbReference>
<accession>A0A210PPS4</accession>
<dbReference type="GO" id="GO:0000145">
    <property type="term" value="C:exocyst"/>
    <property type="evidence" value="ECO:0007669"/>
    <property type="project" value="TreeGrafter"/>
</dbReference>
<evidence type="ECO:0000313" key="2">
    <source>
        <dbReference type="EMBL" id="OWF38472.1"/>
    </source>
</evidence>